<dbReference type="RefSeq" id="WP_013520305.1">
    <property type="nucleotide sequence ID" value="NZ_CP051298.1"/>
</dbReference>
<dbReference type="EMBL" id="CP051298">
    <property type="protein sequence ID" value="QKD45367.1"/>
    <property type="molecule type" value="Genomic_DNA"/>
</dbReference>
<dbReference type="Gene3D" id="3.40.190.10">
    <property type="entry name" value="Periplasmic binding protein-like II"/>
    <property type="match status" value="1"/>
</dbReference>
<dbReference type="PANTHER" id="PTHR42928:SF5">
    <property type="entry name" value="BLR1237 PROTEIN"/>
    <property type="match status" value="1"/>
</dbReference>
<dbReference type="InterPro" id="IPR019546">
    <property type="entry name" value="TAT_signal_bac_arc"/>
</dbReference>
<dbReference type="NCBIfam" id="TIGR01409">
    <property type="entry name" value="TAT_signal_seq"/>
    <property type="match status" value="1"/>
</dbReference>
<dbReference type="Proteomes" id="UP000500755">
    <property type="component" value="Chromosome"/>
</dbReference>
<dbReference type="Gene3D" id="3.40.190.150">
    <property type="entry name" value="Bordetella uptake gene, domain 1"/>
    <property type="match status" value="1"/>
</dbReference>
<dbReference type="InterPro" id="IPR042100">
    <property type="entry name" value="Bug_dom1"/>
</dbReference>
<evidence type="ECO:0000256" key="1">
    <source>
        <dbReference type="ARBA" id="ARBA00006987"/>
    </source>
</evidence>
<dbReference type="InterPro" id="IPR006311">
    <property type="entry name" value="TAT_signal"/>
</dbReference>
<feature type="signal peptide" evidence="3">
    <location>
        <begin position="1"/>
        <end position="29"/>
    </location>
</feature>
<keyword evidence="3" id="KW-0732">Signal</keyword>
<reference evidence="4 5" key="1">
    <citation type="submission" date="2020-05" db="EMBL/GenBank/DDBJ databases">
        <title>Complete genome sequence of Alicycliphilus denitrificans DP3.</title>
        <authorList>
            <person name="Chen X."/>
        </authorList>
    </citation>
    <scope>NUCLEOTIDE SEQUENCE [LARGE SCALE GENOMIC DNA]</scope>
    <source>
        <strain evidence="4 5">DP3</strain>
    </source>
</reference>
<evidence type="ECO:0000313" key="4">
    <source>
        <dbReference type="EMBL" id="QKD45367.1"/>
    </source>
</evidence>
<gene>
    <name evidence="4" type="ORF">HF896_17880</name>
</gene>
<dbReference type="PIRSF" id="PIRSF017082">
    <property type="entry name" value="YflP"/>
    <property type="match status" value="1"/>
</dbReference>
<dbReference type="PANTHER" id="PTHR42928">
    <property type="entry name" value="TRICARBOXYLATE-BINDING PROTEIN"/>
    <property type="match status" value="1"/>
</dbReference>
<dbReference type="AlphaFoldDB" id="A0A858ZXB5"/>
<evidence type="ECO:0000256" key="3">
    <source>
        <dbReference type="SAM" id="SignalP"/>
    </source>
</evidence>
<accession>A0A858ZXB5</accession>
<dbReference type="Pfam" id="PF03401">
    <property type="entry name" value="TctC"/>
    <property type="match status" value="1"/>
</dbReference>
<proteinExistence type="inferred from homology"/>
<feature type="chain" id="PRO_5032625667" evidence="3">
    <location>
        <begin position="30"/>
        <end position="331"/>
    </location>
</feature>
<sequence length="331" mass="34281">MPSLTTRRRFLQYAGTAATAALGAPLALAQGDAFPSRPIRIVVGYPPGQTVDSSARALAIALSDILGKPVYVENKAGANGILGAQEVRQAAPDGHTLLLGTSGQLAINPAIYSKPGYDPLKDFEPVMLNGVGRLYLVVPAASPFNSLAALVQYAKANPGKLNYGSGGRGITANLAMELLKKAAGLDILHVPYKGSSAALTDLIGGQIDVMMDAGGLVLPQVRQGKLKVLAVSSTARYKELPQVPTIAEQGYPGFEVASWTALVAPAGTPPQVVDLLNKAALKAQARPDVIKASATTGSEPSGSSPRQLREFLASENRKWAEAAQAAGVAPE</sequence>
<organism evidence="4 5">
    <name type="scientific">Alicycliphilus denitrificans</name>
    <dbReference type="NCBI Taxonomy" id="179636"/>
    <lineage>
        <taxon>Bacteria</taxon>
        <taxon>Pseudomonadati</taxon>
        <taxon>Pseudomonadota</taxon>
        <taxon>Betaproteobacteria</taxon>
        <taxon>Burkholderiales</taxon>
        <taxon>Comamonadaceae</taxon>
        <taxon>Alicycliphilus</taxon>
    </lineage>
</organism>
<evidence type="ECO:0000256" key="2">
    <source>
        <dbReference type="SAM" id="MobiDB-lite"/>
    </source>
</evidence>
<name>A0A858ZXB5_9BURK</name>
<feature type="region of interest" description="Disordered" evidence="2">
    <location>
        <begin position="291"/>
        <end position="313"/>
    </location>
</feature>
<dbReference type="SUPFAM" id="SSF53850">
    <property type="entry name" value="Periplasmic binding protein-like II"/>
    <property type="match status" value="1"/>
</dbReference>
<dbReference type="PROSITE" id="PS51318">
    <property type="entry name" value="TAT"/>
    <property type="match status" value="1"/>
</dbReference>
<comment type="similarity">
    <text evidence="1">Belongs to the UPF0065 (bug) family.</text>
</comment>
<feature type="compositionally biased region" description="Polar residues" evidence="2">
    <location>
        <begin position="293"/>
        <end position="306"/>
    </location>
</feature>
<protein>
    <submittedName>
        <fullName evidence="4">Tripartite tricarboxylate transporter substrate binding protein</fullName>
    </submittedName>
</protein>
<evidence type="ECO:0000313" key="5">
    <source>
        <dbReference type="Proteomes" id="UP000500755"/>
    </source>
</evidence>
<dbReference type="InterPro" id="IPR005064">
    <property type="entry name" value="BUG"/>
</dbReference>
<dbReference type="CDD" id="cd07012">
    <property type="entry name" value="PBP2_Bug_TTT"/>
    <property type="match status" value="1"/>
</dbReference>